<reference evidence="2 3" key="1">
    <citation type="submission" date="2020-08" db="EMBL/GenBank/DDBJ databases">
        <title>Genomic Encyclopedia of Type Strains, Phase III (KMG-III): the genomes of soil and plant-associated and newly described type strains.</title>
        <authorList>
            <person name="Whitman W."/>
        </authorList>
    </citation>
    <scope>NUCLEOTIDE SEQUENCE [LARGE SCALE GENOMIC DNA]</scope>
    <source>
        <strain evidence="2 3">CECT 8571</strain>
    </source>
</reference>
<proteinExistence type="predicted"/>
<dbReference type="AlphaFoldDB" id="A0A839UMC9"/>
<protein>
    <recommendedName>
        <fullName evidence="4">TonB C-terminal domain-containing protein</fullName>
    </recommendedName>
</protein>
<accession>A0A839UMC9</accession>
<evidence type="ECO:0000313" key="3">
    <source>
        <dbReference type="Proteomes" id="UP000559987"/>
    </source>
</evidence>
<name>A0A839UMC9_9GAMM</name>
<organism evidence="2 3">
    <name type="scientific">Simiduia aestuariiviva</name>
    <dbReference type="NCBI Taxonomy" id="1510459"/>
    <lineage>
        <taxon>Bacteria</taxon>
        <taxon>Pseudomonadati</taxon>
        <taxon>Pseudomonadota</taxon>
        <taxon>Gammaproteobacteria</taxon>
        <taxon>Cellvibrionales</taxon>
        <taxon>Cellvibrionaceae</taxon>
        <taxon>Simiduia</taxon>
    </lineage>
</organism>
<gene>
    <name evidence="2" type="ORF">FHS30_000072</name>
</gene>
<evidence type="ECO:0000256" key="1">
    <source>
        <dbReference type="SAM" id="SignalP"/>
    </source>
</evidence>
<dbReference type="Proteomes" id="UP000559987">
    <property type="component" value="Unassembled WGS sequence"/>
</dbReference>
<sequence length="169" mass="18810">MKKKVLGLVIVALSVLAVQSSFADDQLYYIEGDAPAGTKFKVKELVSRIPLNKAYHALTERQQQIFRENYAGIPDSQIPPFPSKGLESIYLPILEAHRRMPRDGEIFAIAIVDGKGRTRKVDVYKAPNQTIAQIVSAVLFETKFDAGVCDGKPCAMEFPLEMKLQATIR</sequence>
<comment type="caution">
    <text evidence="2">The sequence shown here is derived from an EMBL/GenBank/DDBJ whole genome shotgun (WGS) entry which is preliminary data.</text>
</comment>
<dbReference type="EMBL" id="JACHXZ010000001">
    <property type="protein sequence ID" value="MBB3166896.1"/>
    <property type="molecule type" value="Genomic_DNA"/>
</dbReference>
<keyword evidence="3" id="KW-1185">Reference proteome</keyword>
<evidence type="ECO:0000313" key="2">
    <source>
        <dbReference type="EMBL" id="MBB3166896.1"/>
    </source>
</evidence>
<feature type="signal peptide" evidence="1">
    <location>
        <begin position="1"/>
        <end position="23"/>
    </location>
</feature>
<dbReference type="RefSeq" id="WP_183907238.1">
    <property type="nucleotide sequence ID" value="NZ_JACHXZ010000001.1"/>
</dbReference>
<feature type="chain" id="PRO_5032590753" description="TonB C-terminal domain-containing protein" evidence="1">
    <location>
        <begin position="24"/>
        <end position="169"/>
    </location>
</feature>
<keyword evidence="1" id="KW-0732">Signal</keyword>
<evidence type="ECO:0008006" key="4">
    <source>
        <dbReference type="Google" id="ProtNLM"/>
    </source>
</evidence>